<dbReference type="EMBL" id="QYTW02000002">
    <property type="protein sequence ID" value="RST61301.1"/>
    <property type="molecule type" value="Genomic_DNA"/>
</dbReference>
<evidence type="ECO:0000313" key="3">
    <source>
        <dbReference type="Proteomes" id="UP000287296"/>
    </source>
</evidence>
<dbReference type="PANTHER" id="PTHR41700">
    <property type="entry name" value="GCN5-RELATED N-ACETYLTRANSFERASE"/>
    <property type="match status" value="1"/>
</dbReference>
<dbReference type="GO" id="GO:0016747">
    <property type="term" value="F:acyltransferase activity, transferring groups other than amino-acyl groups"/>
    <property type="evidence" value="ECO:0007669"/>
    <property type="project" value="InterPro"/>
</dbReference>
<keyword evidence="2" id="KW-0808">Transferase</keyword>
<gene>
    <name evidence="2" type="ORF">D5F11_003580</name>
</gene>
<organism evidence="2 3">
    <name type="scientific">Siminovitchia terrae</name>
    <name type="common">Bacillus terrae</name>
    <dbReference type="NCBI Taxonomy" id="1914933"/>
    <lineage>
        <taxon>Bacteria</taxon>
        <taxon>Bacillati</taxon>
        <taxon>Bacillota</taxon>
        <taxon>Bacilli</taxon>
        <taxon>Bacillales</taxon>
        <taxon>Bacillaceae</taxon>
        <taxon>Siminovitchia</taxon>
    </lineage>
</organism>
<evidence type="ECO:0000313" key="2">
    <source>
        <dbReference type="EMBL" id="RST61301.1"/>
    </source>
</evidence>
<dbReference type="SUPFAM" id="SSF55729">
    <property type="entry name" value="Acyl-CoA N-acyltransferases (Nat)"/>
    <property type="match status" value="1"/>
</dbReference>
<dbReference type="InterPro" id="IPR016181">
    <property type="entry name" value="Acyl_CoA_acyltransferase"/>
</dbReference>
<feature type="domain" description="N-acetyltransferase" evidence="1">
    <location>
        <begin position="2"/>
        <end position="151"/>
    </location>
</feature>
<comment type="caution">
    <text evidence="2">The sequence shown here is derived from an EMBL/GenBank/DDBJ whole genome shotgun (WGS) entry which is preliminary data.</text>
</comment>
<dbReference type="Proteomes" id="UP000287296">
    <property type="component" value="Unassembled WGS sequence"/>
</dbReference>
<dbReference type="OrthoDB" id="9797990at2"/>
<evidence type="ECO:0000259" key="1">
    <source>
        <dbReference type="PROSITE" id="PS51186"/>
    </source>
</evidence>
<dbReference type="PANTHER" id="PTHR41700:SF1">
    <property type="entry name" value="N-ACETYLTRANSFERASE DOMAIN-CONTAINING PROTEIN"/>
    <property type="match status" value="1"/>
</dbReference>
<accession>A0A429XDC6</accession>
<dbReference type="RefSeq" id="WP_120114871.1">
    <property type="nucleotide sequence ID" value="NZ_DAMDJW010000245.1"/>
</dbReference>
<reference evidence="2 3" key="1">
    <citation type="submission" date="2018-12" db="EMBL/GenBank/DDBJ databases">
        <authorList>
            <person name="Sun L."/>
            <person name="Chen Z."/>
        </authorList>
    </citation>
    <scope>NUCLEOTIDE SEQUENCE [LARGE SCALE GENOMIC DNA]</scope>
    <source>
        <strain evidence="2 3">LMG 29736</strain>
    </source>
</reference>
<dbReference type="CDD" id="cd04301">
    <property type="entry name" value="NAT_SF"/>
    <property type="match status" value="1"/>
</dbReference>
<sequence length="271" mass="30903">MVEIRTLQTIQELQLVQELEKTVWGMEPIPVHQTITAVKNGGLMLGAFIEDKLVGVSYSFPGYVNGNTYLCSHLLGVHPDYQHKGIGRQLKEEQKEAALKLGYTMMTWTYDPLESKNAYLNLSKLGGICSTYVENCYGNMDDSLNAGLPTDRFKLEWWIDRHFVIPKSEKQFKIPLESVQEGVPKLADVESALSGIEKYDIVFVPVPAFFQELKQKDKLLVIDWRMKTRKIFQTLFAKGYVAVALEREQAGPVHFYKLVKKELMGVEKHAN</sequence>
<dbReference type="Pfam" id="PF00583">
    <property type="entry name" value="Acetyltransf_1"/>
    <property type="match status" value="1"/>
</dbReference>
<name>A0A429XDC6_SIMTE</name>
<dbReference type="InterPro" id="IPR000182">
    <property type="entry name" value="GNAT_dom"/>
</dbReference>
<proteinExistence type="predicted"/>
<dbReference type="PROSITE" id="PS51186">
    <property type="entry name" value="GNAT"/>
    <property type="match status" value="1"/>
</dbReference>
<dbReference type="InterPro" id="IPR038764">
    <property type="entry name" value="GNAT_N_AcTrfase_prd"/>
</dbReference>
<dbReference type="AlphaFoldDB" id="A0A429XDC6"/>
<protein>
    <submittedName>
        <fullName evidence="2">GNAT family N-acetyltransferase</fullName>
    </submittedName>
</protein>
<dbReference type="Gene3D" id="3.40.630.30">
    <property type="match status" value="1"/>
</dbReference>